<feature type="compositionally biased region" description="Low complexity" evidence="3">
    <location>
        <begin position="435"/>
        <end position="446"/>
    </location>
</feature>
<dbReference type="SUPFAM" id="SSF55753">
    <property type="entry name" value="Actin depolymerizing proteins"/>
    <property type="match status" value="6"/>
</dbReference>
<dbReference type="SUPFAM" id="SSF52058">
    <property type="entry name" value="L domain-like"/>
    <property type="match status" value="2"/>
</dbReference>
<dbReference type="GO" id="GO:0051016">
    <property type="term" value="P:barbed-end actin filament capping"/>
    <property type="evidence" value="ECO:0007669"/>
    <property type="project" value="TreeGrafter"/>
</dbReference>
<dbReference type="STRING" id="946362.F2U6K8"/>
<dbReference type="Gene3D" id="3.40.20.10">
    <property type="entry name" value="Severin"/>
    <property type="match status" value="6"/>
</dbReference>
<dbReference type="SMART" id="SM00262">
    <property type="entry name" value="GEL"/>
    <property type="match status" value="6"/>
</dbReference>
<feature type="compositionally biased region" description="Acidic residues" evidence="3">
    <location>
        <begin position="1120"/>
        <end position="1142"/>
    </location>
</feature>
<sequence>MSVLKFFRGLDISGTSFKDDPFPSEVDRLLNVRWIKLNSCDLDMLPSAVNRLPKLEYVSIKNNELLSIGPSVTQLTSLRSFRAANNALEAEDISRELYKLEDLTTLDLSSNSIDCIPEGMTEATGLLVLDLSHNKLKDLSRVFLVKVTDIEFLDLSHNQNHHPPRPQLRRLANLRTLLLSGNPLANTAGALRAVSALEHLVRIVLRGTARRAATLPPELAECICLEEIDLAENEFAEFPEVLTLLPNLREVNLSDNQIVRIPGSIKDLQSLRILNVSRNALRDLKPVCGVTSLVRVYANGNNIVAIPDEVEALANLEVLRLARNRITDVPHALCTLQHLKDLCLDSNAITQLPVALHHLPALAAGGRFSARSNPGNPSLPPKRLLDIPGAAHGTRAHVRRHGTGTAAAASASASAHATDAPATAAADTRDGVQMATESRSTSATTRPCPPRSPSCYGVDMGRAAAAARRTSGSMAIKSSSHQRGHIHALEGPGLRDERGGDDSVTHAEARVPTRVKVDVSQRKQAENILRGLTDTDSTKYANETPELLDSFQDSAAAQSTTATDAGDEPQEVQEGQEGQAGKGDLKSSVGASPRKPKTWKKMIKNPKVDGKTLFGDDFDDFLGTKIWRIEDFAPALVNELDHGTFYEADCYIVLDAKENEVQDIVHTVYFWIGSKSSLDKQASAAINAVNLRAYLHVDDLCQREEQEDESREFLLLFGNKINYIEGGTESGFYTTEEVVRPTRMYHLKGKVSLTAYAVPTEKKQLRKGNVYVVDEDEMKTIWLWVGKGTGLVTQRKACLFCEKATKGTTMKVVVVQQGSETDEFLDIFGDDDTTKIDRVDADVEALQAMIPTIKLHEMHMGDGFLELPQVVPAGRAISRAMLASTGVYIIDHWADMYIWIGHRSSRLVRAAAARVALELQKVLPRPDFFLLSTVTEGTEPQVFKSKFEGWDDVLKIDHRAKDVIQVEANVLRRALKSTLPADQQRMLNVLPEQLTVSPLAKLLNTSQFNLFDATHVDVGDLFTPPPLPMPEEDARAFENNFWADLDNMEAFVLKGGHFKVLDKSRVGHFFSGECYIYLCSQWRPVPGSASDEKEGGDESSASGRSKQRSGSRGGSRSEDADGGGDGGDENDDDDDDEDDDEFEGEEELQCVAYFWQGRDVSKMAWLQFRFGGSLERIEALVQKKYRCQLRVQREFQHRESLDFMALFDRGMVIHEGTYDQALEDKTPRLFRVHEWKPTVFTKAVQERLNTGLICCRDCYLLQVPFEGADDRGILYVWHGDEASKTLLDAAQELGQHSIWGAQFSKQVIAQGHEPEHFFLSALGVSKLPETVRDGPRIDAARFWACTNRDGFFRVEERSDWFCQDDLMDEDAAIVDTHGTVYLWIGPFASDVLIKLATASVQEYVRQLPPQRNASVEDIQTLIKGGEPFEFTSIFHGWSHHLQGAKELSKPLDFLGHVKDDQYQRQFYDNGKQGTHQLIMVEEEDEEEA</sequence>
<feature type="region of interest" description="Disordered" evidence="3">
    <location>
        <begin position="1087"/>
        <end position="1142"/>
    </location>
</feature>
<dbReference type="GO" id="GO:0005737">
    <property type="term" value="C:cytoplasm"/>
    <property type="evidence" value="ECO:0007669"/>
    <property type="project" value="TreeGrafter"/>
</dbReference>
<dbReference type="GeneID" id="16075572"/>
<dbReference type="InterPro" id="IPR003591">
    <property type="entry name" value="Leu-rich_rpt_typical-subtyp"/>
</dbReference>
<keyword evidence="1" id="KW-0433">Leucine-rich repeat</keyword>
<feature type="region of interest" description="Disordered" evidence="3">
    <location>
        <begin position="475"/>
        <end position="519"/>
    </location>
</feature>
<dbReference type="PANTHER" id="PTHR11977">
    <property type="entry name" value="VILLIN"/>
    <property type="match status" value="1"/>
</dbReference>
<gene>
    <name evidence="5" type="ORF">PTSG_04098</name>
</gene>
<dbReference type="Gene3D" id="3.80.10.10">
    <property type="entry name" value="Ribonuclease Inhibitor"/>
    <property type="match status" value="3"/>
</dbReference>
<dbReference type="Proteomes" id="UP000007799">
    <property type="component" value="Unassembled WGS sequence"/>
</dbReference>
<feature type="compositionally biased region" description="Low complexity" evidence="3">
    <location>
        <begin position="554"/>
        <end position="564"/>
    </location>
</feature>
<feature type="domain" description="Gelsolin-like" evidence="4">
    <location>
        <begin position="870"/>
        <end position="943"/>
    </location>
</feature>
<dbReference type="InterPro" id="IPR029006">
    <property type="entry name" value="ADF-H/Gelsolin-like_dom_sf"/>
</dbReference>
<dbReference type="PANTHER" id="PTHR11977:SF51">
    <property type="entry name" value="PROTEIN FLIGHTLESS-1 HOMOLOG"/>
    <property type="match status" value="1"/>
</dbReference>
<dbReference type="SMART" id="SM00369">
    <property type="entry name" value="LRR_TYP"/>
    <property type="match status" value="8"/>
</dbReference>
<evidence type="ECO:0000313" key="5">
    <source>
        <dbReference type="EMBL" id="EGD83490.1"/>
    </source>
</evidence>
<dbReference type="InterPro" id="IPR007122">
    <property type="entry name" value="Villin/Gelsolin"/>
</dbReference>
<dbReference type="InterPro" id="IPR001611">
    <property type="entry name" value="Leu-rich_rpt"/>
</dbReference>
<dbReference type="InParanoid" id="F2U6K8"/>
<evidence type="ECO:0000256" key="2">
    <source>
        <dbReference type="ARBA" id="ARBA00022737"/>
    </source>
</evidence>
<dbReference type="OMA" id="SAICKLV"/>
<evidence type="ECO:0000313" key="6">
    <source>
        <dbReference type="Proteomes" id="UP000007799"/>
    </source>
</evidence>
<dbReference type="GO" id="GO:0051014">
    <property type="term" value="P:actin filament severing"/>
    <property type="evidence" value="ECO:0007669"/>
    <property type="project" value="TreeGrafter"/>
</dbReference>
<feature type="region of interest" description="Disordered" evidence="3">
    <location>
        <begin position="554"/>
        <end position="597"/>
    </location>
</feature>
<dbReference type="FunCoup" id="F2U6K8">
    <property type="interactions" value="1120"/>
</dbReference>
<dbReference type="Pfam" id="PF13855">
    <property type="entry name" value="LRR_8"/>
    <property type="match status" value="3"/>
</dbReference>
<dbReference type="GO" id="GO:0005546">
    <property type="term" value="F:phosphatidylinositol-4,5-bisphosphate binding"/>
    <property type="evidence" value="ECO:0007669"/>
    <property type="project" value="TreeGrafter"/>
</dbReference>
<organism evidence="6">
    <name type="scientific">Salpingoeca rosetta (strain ATCC 50818 / BSB-021)</name>
    <dbReference type="NCBI Taxonomy" id="946362"/>
    <lineage>
        <taxon>Eukaryota</taxon>
        <taxon>Choanoflagellata</taxon>
        <taxon>Craspedida</taxon>
        <taxon>Salpingoecidae</taxon>
        <taxon>Salpingoeca</taxon>
    </lineage>
</organism>
<dbReference type="KEGG" id="sre:PTSG_04098"/>
<proteinExistence type="predicted"/>
<feature type="compositionally biased region" description="Low complexity" evidence="3">
    <location>
        <begin position="403"/>
        <end position="426"/>
    </location>
</feature>
<keyword evidence="6" id="KW-1185">Reference proteome</keyword>
<name>F2U6K8_SALR5</name>
<dbReference type="RefSeq" id="XP_004994994.1">
    <property type="nucleotide sequence ID" value="XM_004994937.1"/>
</dbReference>
<dbReference type="OrthoDB" id="20529at2759"/>
<dbReference type="PROSITE" id="PS51450">
    <property type="entry name" value="LRR"/>
    <property type="match status" value="4"/>
</dbReference>
<dbReference type="Pfam" id="PF00626">
    <property type="entry name" value="Gelsolin"/>
    <property type="match status" value="2"/>
</dbReference>
<dbReference type="eggNOG" id="KOG0444">
    <property type="taxonomic scope" value="Eukaryota"/>
</dbReference>
<dbReference type="GO" id="GO:0051015">
    <property type="term" value="F:actin filament binding"/>
    <property type="evidence" value="ECO:0007669"/>
    <property type="project" value="InterPro"/>
</dbReference>
<dbReference type="InterPro" id="IPR032675">
    <property type="entry name" value="LRR_dom_sf"/>
</dbReference>
<evidence type="ECO:0000259" key="4">
    <source>
        <dbReference type="Pfam" id="PF00626"/>
    </source>
</evidence>
<reference evidence="5" key="1">
    <citation type="submission" date="2009-08" db="EMBL/GenBank/DDBJ databases">
        <title>Annotation of Salpingoeca rosetta.</title>
        <authorList>
            <consortium name="The Broad Institute Genome Sequencing Platform"/>
            <person name="Russ C."/>
            <person name="Cuomo C."/>
            <person name="Burger G."/>
            <person name="Gray M.W."/>
            <person name="Holland P.W.H."/>
            <person name="King N."/>
            <person name="Lang F.B.F."/>
            <person name="Roger A.J."/>
            <person name="Ruiz-Trillo I."/>
            <person name="Young S.K."/>
            <person name="Zeng Q."/>
            <person name="Gargeya S."/>
            <person name="Alvarado L."/>
            <person name="Berlin A."/>
            <person name="Chapman S.B."/>
            <person name="Chen Z."/>
            <person name="Freedman E."/>
            <person name="Gellesch M."/>
            <person name="Goldberg J."/>
            <person name="Griggs A."/>
            <person name="Gujja S."/>
            <person name="Heilman E."/>
            <person name="Heiman D."/>
            <person name="Howarth C."/>
            <person name="Mehta T."/>
            <person name="Neiman D."/>
            <person name="Pearson M."/>
            <person name="Roberts A."/>
            <person name="Saif S."/>
            <person name="Shea T."/>
            <person name="Shenoy N."/>
            <person name="Sisk P."/>
            <person name="Stolte C."/>
            <person name="Sykes S."/>
            <person name="White J."/>
            <person name="Yandava C."/>
            <person name="Haas B."/>
            <person name="Nusbaum C."/>
            <person name="Birren B."/>
        </authorList>
    </citation>
    <scope>NUCLEOTIDE SEQUENCE [LARGE SCALE GENOMIC DNA]</scope>
    <source>
        <strain evidence="5">ATCC 50818</strain>
    </source>
</reference>
<accession>F2U6K8</accession>
<dbReference type="GO" id="GO:0015629">
    <property type="term" value="C:actin cytoskeleton"/>
    <property type="evidence" value="ECO:0007669"/>
    <property type="project" value="TreeGrafter"/>
</dbReference>
<feature type="domain" description="Gelsolin-like" evidence="4">
    <location>
        <begin position="637"/>
        <end position="714"/>
    </location>
</feature>
<dbReference type="EMBL" id="GL832963">
    <property type="protein sequence ID" value="EGD83490.1"/>
    <property type="molecule type" value="Genomic_DNA"/>
</dbReference>
<dbReference type="GO" id="GO:0005634">
    <property type="term" value="C:nucleus"/>
    <property type="evidence" value="ECO:0007669"/>
    <property type="project" value="TreeGrafter"/>
</dbReference>
<dbReference type="GO" id="GO:0008154">
    <property type="term" value="P:actin polymerization or depolymerization"/>
    <property type="evidence" value="ECO:0007669"/>
    <property type="project" value="TreeGrafter"/>
</dbReference>
<dbReference type="InterPro" id="IPR007123">
    <property type="entry name" value="Gelsolin-like_dom"/>
</dbReference>
<evidence type="ECO:0000256" key="1">
    <source>
        <dbReference type="ARBA" id="ARBA00022614"/>
    </source>
</evidence>
<feature type="compositionally biased region" description="Basic and acidic residues" evidence="3">
    <location>
        <begin position="493"/>
        <end position="519"/>
    </location>
</feature>
<protein>
    <recommendedName>
        <fullName evidence="4">Gelsolin-like domain-containing protein</fullName>
    </recommendedName>
</protein>
<feature type="region of interest" description="Disordered" evidence="3">
    <location>
        <begin position="394"/>
        <end position="456"/>
    </location>
</feature>
<keyword evidence="2" id="KW-0677">Repeat</keyword>
<dbReference type="PRINTS" id="PR00597">
    <property type="entry name" value="GELSOLIN"/>
</dbReference>
<evidence type="ECO:0000256" key="3">
    <source>
        <dbReference type="SAM" id="MobiDB-lite"/>
    </source>
</evidence>
<feature type="compositionally biased region" description="Low complexity" evidence="3">
    <location>
        <begin position="1098"/>
        <end position="1110"/>
    </location>
</feature>